<dbReference type="InterPro" id="IPR011234">
    <property type="entry name" value="Fumarylacetoacetase-like_C"/>
</dbReference>
<dbReference type="EMBL" id="CVRB01000001">
    <property type="protein sequence ID" value="CRK81509.1"/>
    <property type="molecule type" value="Genomic_DNA"/>
</dbReference>
<dbReference type="Gene3D" id="3.90.850.10">
    <property type="entry name" value="Fumarylacetoacetase-like, C-terminal domain"/>
    <property type="match status" value="1"/>
</dbReference>
<keyword evidence="1" id="KW-0456">Lyase</keyword>
<dbReference type="Proteomes" id="UP000199087">
    <property type="component" value="Unassembled WGS sequence"/>
</dbReference>
<dbReference type="SUPFAM" id="SSF56529">
    <property type="entry name" value="FAH"/>
    <property type="match status" value="1"/>
</dbReference>
<keyword evidence="4" id="KW-1185">Reference proteome</keyword>
<dbReference type="Pfam" id="PF01557">
    <property type="entry name" value="FAA_hydrolase"/>
    <property type="match status" value="1"/>
</dbReference>
<dbReference type="InterPro" id="IPR036663">
    <property type="entry name" value="Fumarylacetoacetase_C_sf"/>
</dbReference>
<evidence type="ECO:0000313" key="3">
    <source>
        <dbReference type="EMBL" id="CRK81509.1"/>
    </source>
</evidence>
<evidence type="ECO:0000259" key="2">
    <source>
        <dbReference type="Pfam" id="PF01557"/>
    </source>
</evidence>
<dbReference type="GO" id="GO:0005737">
    <property type="term" value="C:cytoplasm"/>
    <property type="evidence" value="ECO:0007669"/>
    <property type="project" value="TreeGrafter"/>
</dbReference>
<dbReference type="GO" id="GO:0008684">
    <property type="term" value="F:2-oxopent-4-enoate hydratase activity"/>
    <property type="evidence" value="ECO:0007669"/>
    <property type="project" value="TreeGrafter"/>
</dbReference>
<evidence type="ECO:0000313" key="4">
    <source>
        <dbReference type="Proteomes" id="UP000199087"/>
    </source>
</evidence>
<accession>A0A0U1NTX3</accession>
<dbReference type="STRING" id="1499688.BN000_01413"/>
<dbReference type="OrthoDB" id="9792137at2"/>
<feature type="domain" description="Fumarylacetoacetase-like C-terminal" evidence="2">
    <location>
        <begin position="98"/>
        <end position="251"/>
    </location>
</feature>
<name>A0A0U1NTX3_9BACI</name>
<dbReference type="AlphaFoldDB" id="A0A0U1NTX3"/>
<dbReference type="PANTHER" id="PTHR30143:SF0">
    <property type="entry name" value="2-KETO-4-PENTENOATE HYDRATASE"/>
    <property type="match status" value="1"/>
</dbReference>
<protein>
    <submittedName>
        <fullName evidence="3">4-oxalocrotonate decarboxylase</fullName>
    </submittedName>
</protein>
<proteinExistence type="predicted"/>
<organism evidence="3 4">
    <name type="scientific">Neobacillus massiliamazoniensis</name>
    <dbReference type="NCBI Taxonomy" id="1499688"/>
    <lineage>
        <taxon>Bacteria</taxon>
        <taxon>Bacillati</taxon>
        <taxon>Bacillota</taxon>
        <taxon>Bacilli</taxon>
        <taxon>Bacillales</taxon>
        <taxon>Bacillaceae</taxon>
        <taxon>Neobacillus</taxon>
    </lineage>
</organism>
<dbReference type="RefSeq" id="WP_090632676.1">
    <property type="nucleotide sequence ID" value="NZ_CVRB01000001.1"/>
</dbReference>
<sequence>MNIIEIANEIHWHQKNVLEMDKITTRYAGLTLEDAYEIQKMNIIKDLQSGEQFVGWKMGLTSLAKQQSVGVNQPIYGRLLKSMKMIDGELSLEGLIHPRVEPEFAFLINKRLEGANVSEKDVWQATECIIPAVEIIDSRYRDFSFNLIDVVADNASSAKFLLSEQAFSPSQFQWEKVQVTMKLNERKVQEGKGSAVMGHPVRSVVELVKMLHSSGLCIEPGMVVLTGGITEAIHVSSGDLLEVEFDKFSTLYLNRKRS</sequence>
<evidence type="ECO:0000256" key="1">
    <source>
        <dbReference type="ARBA" id="ARBA00023239"/>
    </source>
</evidence>
<dbReference type="InterPro" id="IPR050772">
    <property type="entry name" value="Hydratase-Decarb/MhpD_sf"/>
</dbReference>
<gene>
    <name evidence="3" type="ORF">BN000_01413</name>
</gene>
<dbReference type="PANTHER" id="PTHR30143">
    <property type="entry name" value="ACID HYDRATASE"/>
    <property type="match status" value="1"/>
</dbReference>
<reference evidence="4" key="1">
    <citation type="submission" date="2015-05" db="EMBL/GenBank/DDBJ databases">
        <authorList>
            <person name="Urmite Genomes"/>
        </authorList>
    </citation>
    <scope>NUCLEOTIDE SEQUENCE [LARGE SCALE GENOMIC DNA]</scope>
    <source>
        <strain evidence="4">LF1</strain>
    </source>
</reference>